<evidence type="ECO:0000259" key="1">
    <source>
        <dbReference type="PROSITE" id="PS51186"/>
    </source>
</evidence>
<gene>
    <name evidence="2" type="ORF">JAAARDRAFT_120503</name>
</gene>
<dbReference type="InParanoid" id="A0A067Q829"/>
<dbReference type="EMBL" id="KL197710">
    <property type="protein sequence ID" value="KDQ63203.1"/>
    <property type="molecule type" value="Genomic_DNA"/>
</dbReference>
<dbReference type="InterPro" id="IPR016181">
    <property type="entry name" value="Acyl_CoA_acyltransferase"/>
</dbReference>
<dbReference type="PROSITE" id="PS51186">
    <property type="entry name" value="GNAT"/>
    <property type="match status" value="1"/>
</dbReference>
<dbReference type="OrthoDB" id="5372118at2759"/>
<organism evidence="2 3">
    <name type="scientific">Jaapia argillacea MUCL 33604</name>
    <dbReference type="NCBI Taxonomy" id="933084"/>
    <lineage>
        <taxon>Eukaryota</taxon>
        <taxon>Fungi</taxon>
        <taxon>Dikarya</taxon>
        <taxon>Basidiomycota</taxon>
        <taxon>Agaricomycotina</taxon>
        <taxon>Agaricomycetes</taxon>
        <taxon>Agaricomycetidae</taxon>
        <taxon>Jaapiales</taxon>
        <taxon>Jaapiaceae</taxon>
        <taxon>Jaapia</taxon>
    </lineage>
</organism>
<reference evidence="3" key="1">
    <citation type="journal article" date="2014" name="Proc. Natl. Acad. Sci. U.S.A.">
        <title>Extensive sampling of basidiomycete genomes demonstrates inadequacy of the white-rot/brown-rot paradigm for wood decay fungi.</title>
        <authorList>
            <person name="Riley R."/>
            <person name="Salamov A.A."/>
            <person name="Brown D.W."/>
            <person name="Nagy L.G."/>
            <person name="Floudas D."/>
            <person name="Held B.W."/>
            <person name="Levasseur A."/>
            <person name="Lombard V."/>
            <person name="Morin E."/>
            <person name="Otillar R."/>
            <person name="Lindquist E.A."/>
            <person name="Sun H."/>
            <person name="LaButti K.M."/>
            <person name="Schmutz J."/>
            <person name="Jabbour D."/>
            <person name="Luo H."/>
            <person name="Baker S.E."/>
            <person name="Pisabarro A.G."/>
            <person name="Walton J.D."/>
            <person name="Blanchette R.A."/>
            <person name="Henrissat B."/>
            <person name="Martin F."/>
            <person name="Cullen D."/>
            <person name="Hibbett D.S."/>
            <person name="Grigoriev I.V."/>
        </authorList>
    </citation>
    <scope>NUCLEOTIDE SEQUENCE [LARGE SCALE GENOMIC DNA]</scope>
    <source>
        <strain evidence="3">MUCL 33604</strain>
    </source>
</reference>
<name>A0A067Q829_9AGAM</name>
<dbReference type="Pfam" id="PF08445">
    <property type="entry name" value="FR47"/>
    <property type="match status" value="1"/>
</dbReference>
<evidence type="ECO:0000313" key="3">
    <source>
        <dbReference type="Proteomes" id="UP000027265"/>
    </source>
</evidence>
<proteinExistence type="predicted"/>
<keyword evidence="3" id="KW-1185">Reference proteome</keyword>
<dbReference type="SUPFAM" id="SSF55729">
    <property type="entry name" value="Acyl-CoA N-acyltransferases (Nat)"/>
    <property type="match status" value="1"/>
</dbReference>
<dbReference type="STRING" id="933084.A0A067Q829"/>
<sequence>MPISTATTFEIVCYTSPSSFPSSLWEAMEANQLNSNIILPHAQKCLKAEKRGEDIGNQTWIVCSTRSSIDFVLACTEGGLGTYPIFIFATSPVDELYNPSFVNPRIKDLALQLSTQVPKSRVFSIFAPESITYSFAEAWSNLTGVQLAKKPVYYHATFTYCTRRSVFPPRSMTVMPGLAFRLRLAEPRDIPHVAPLSQQFSATSPPFVLSAEAALLETEALIRDRQLWVHEVRENGGEPEIASIVASTRTSEKVAGITKVYTNPLWRKKGCAERLVRMVTRELLKTKERVVLYVGLGNSAANVYARVGFAGLKDTTIPVEGVDTWLELGFDTDVVELGHW</sequence>
<dbReference type="Proteomes" id="UP000027265">
    <property type="component" value="Unassembled WGS sequence"/>
</dbReference>
<feature type="domain" description="N-acetyltransferase" evidence="1">
    <location>
        <begin position="180"/>
        <end position="331"/>
    </location>
</feature>
<dbReference type="InterPro" id="IPR013653">
    <property type="entry name" value="GCN5-like_dom"/>
</dbReference>
<accession>A0A067Q829</accession>
<dbReference type="GO" id="GO:0016747">
    <property type="term" value="F:acyltransferase activity, transferring groups other than amino-acyl groups"/>
    <property type="evidence" value="ECO:0007669"/>
    <property type="project" value="InterPro"/>
</dbReference>
<dbReference type="Gene3D" id="3.40.630.30">
    <property type="match status" value="1"/>
</dbReference>
<protein>
    <recommendedName>
        <fullName evidence="1">N-acetyltransferase domain-containing protein</fullName>
    </recommendedName>
</protein>
<dbReference type="HOGENOM" id="CLU_059210_0_0_1"/>
<dbReference type="InterPro" id="IPR000182">
    <property type="entry name" value="GNAT_dom"/>
</dbReference>
<evidence type="ECO:0000313" key="2">
    <source>
        <dbReference type="EMBL" id="KDQ63203.1"/>
    </source>
</evidence>
<dbReference type="AlphaFoldDB" id="A0A067Q829"/>